<comment type="caution">
    <text evidence="1">The sequence shown here is derived from an EMBL/GenBank/DDBJ whole genome shotgun (WGS) entry which is preliminary data.</text>
</comment>
<sequence length="213" mass="23215">MNTINDILNQKADDLFGDDALFDLIPTPAAPDIKKSEIKTAPDLPVNNTEQIKIAIHRVKDQLDGILRLLNGEVIKSNEPTGIVSAQTLETGEKIIEGNFNGEKMIDNDGKEYGVPANYASKSKLVEGDLMKLTITKNGSFIFKQIGPVERRRVTGELIFNADSGQYTAIAEGKTYKVLTASITFFKGNHGDEVVLVVPRNNASAWGAVDNVI</sequence>
<proteinExistence type="predicted"/>
<dbReference type="EMBL" id="MFQN01000016">
    <property type="protein sequence ID" value="OGH74412.1"/>
    <property type="molecule type" value="Genomic_DNA"/>
</dbReference>
<evidence type="ECO:0000313" key="1">
    <source>
        <dbReference type="EMBL" id="OGH74412.1"/>
    </source>
</evidence>
<dbReference type="Proteomes" id="UP000178347">
    <property type="component" value="Unassembled WGS sequence"/>
</dbReference>
<accession>A0A1F6MS00</accession>
<name>A0A1F6MS00_9BACT</name>
<reference evidence="1 2" key="1">
    <citation type="journal article" date="2016" name="Nat. Commun.">
        <title>Thousands of microbial genomes shed light on interconnected biogeochemical processes in an aquifer system.</title>
        <authorList>
            <person name="Anantharaman K."/>
            <person name="Brown C.T."/>
            <person name="Hug L.A."/>
            <person name="Sharon I."/>
            <person name="Castelle C.J."/>
            <person name="Probst A.J."/>
            <person name="Thomas B.C."/>
            <person name="Singh A."/>
            <person name="Wilkins M.J."/>
            <person name="Karaoz U."/>
            <person name="Brodie E.L."/>
            <person name="Williams K.H."/>
            <person name="Hubbard S.S."/>
            <person name="Banfield J.F."/>
        </authorList>
    </citation>
    <scope>NUCLEOTIDE SEQUENCE [LARGE SCALE GENOMIC DNA]</scope>
</reference>
<dbReference type="STRING" id="1798692.A3G00_00955"/>
<protein>
    <recommendedName>
        <fullName evidence="3">50S ribosomal protein L7/L12</fullName>
    </recommendedName>
</protein>
<evidence type="ECO:0000313" key="2">
    <source>
        <dbReference type="Proteomes" id="UP000178347"/>
    </source>
</evidence>
<evidence type="ECO:0008006" key="3">
    <source>
        <dbReference type="Google" id="ProtNLM"/>
    </source>
</evidence>
<organism evidence="1 2">
    <name type="scientific">Candidatus Magasanikbacteria bacterium RIFCSPLOWO2_12_FULL_43_12</name>
    <dbReference type="NCBI Taxonomy" id="1798692"/>
    <lineage>
        <taxon>Bacteria</taxon>
        <taxon>Candidatus Magasanikiibacteriota</taxon>
    </lineage>
</organism>
<gene>
    <name evidence="1" type="ORF">A3G00_00955</name>
</gene>
<dbReference type="AlphaFoldDB" id="A0A1F6MS00"/>